<dbReference type="PRINTS" id="PR00081">
    <property type="entry name" value="GDHRDH"/>
</dbReference>
<sequence>MAPSPDSSAPNTPRPAVLVTGGATRIGAAIVQRFAAAGWHVVIHYRSSAGPADALAATLPSAETIGFDLCDDAASVAAVTGLAARLPGWCCLINSAAVFDYDDAAALDPATYREAMQVNALAPARIAQAFIAHSRSAGVRSVIQITDMKIANTNPDFFSYTMAKHALSATIGMLAKAHGAGDVRIYGLAPGAVLASHDQSEDETEISHRLNLLGRKTGADEIAETALFLASGALASGQTIFVDSGQHLLDQPRDVIWLARGQV</sequence>
<dbReference type="PANTHER" id="PTHR43639">
    <property type="entry name" value="OXIDOREDUCTASE, SHORT-CHAIN DEHYDROGENASE/REDUCTASE FAMILY (AFU_ORTHOLOGUE AFUA_5G02870)"/>
    <property type="match status" value="1"/>
</dbReference>
<dbReference type="Proteomes" id="UP000078263">
    <property type="component" value="Chromosome"/>
</dbReference>
<dbReference type="OrthoDB" id="9786360at2"/>
<dbReference type="Pfam" id="PF13561">
    <property type="entry name" value="adh_short_C2"/>
    <property type="match status" value="1"/>
</dbReference>
<dbReference type="Gene3D" id="3.40.50.720">
    <property type="entry name" value="NAD(P)-binding Rossmann-like Domain"/>
    <property type="match status" value="1"/>
</dbReference>
<proteinExistence type="inferred from homology"/>
<keyword evidence="4" id="KW-1185">Reference proteome</keyword>
<dbReference type="EMBL" id="CP016033">
    <property type="protein sequence ID" value="ANK13816.1"/>
    <property type="molecule type" value="Genomic_DNA"/>
</dbReference>
<reference evidence="3 4" key="1">
    <citation type="submission" date="2016-05" db="EMBL/GenBank/DDBJ databases">
        <title>Compelete Genome Sequence of Bacteriochlorophyll-Synthesizing Bacterium Porphyrobacter neustonensis DSM 9434.</title>
        <authorList>
            <person name="Shi X.-L."/>
            <person name="Wu Y.-H."/>
            <person name="Cheng H."/>
            <person name="Xu L."/>
            <person name="Zhang X.-Q."/>
            <person name="Wang C.-S."/>
            <person name="Xu X.-W."/>
        </authorList>
    </citation>
    <scope>NUCLEOTIDE SEQUENCE [LARGE SCALE GENOMIC DNA]</scope>
    <source>
        <strain evidence="3 4">DSM 9434</strain>
    </source>
</reference>
<gene>
    <name evidence="3" type="ORF">A9D12_13620</name>
</gene>
<dbReference type="KEGG" id="pns:A9D12_13620"/>
<dbReference type="AlphaFoldDB" id="A0A192D711"/>
<dbReference type="SUPFAM" id="SSF51735">
    <property type="entry name" value="NAD(P)-binding Rossmann-fold domains"/>
    <property type="match status" value="1"/>
</dbReference>
<protein>
    <submittedName>
        <fullName evidence="3">Oxidoreductase</fullName>
    </submittedName>
</protein>
<evidence type="ECO:0000313" key="3">
    <source>
        <dbReference type="EMBL" id="ANK13816.1"/>
    </source>
</evidence>
<accession>A0A192D711</accession>
<dbReference type="STRING" id="1112.A9D12_13620"/>
<dbReference type="GO" id="GO:0016491">
    <property type="term" value="F:oxidoreductase activity"/>
    <property type="evidence" value="ECO:0007669"/>
    <property type="project" value="UniProtKB-KW"/>
</dbReference>
<name>A0A192D711_9SPHN</name>
<dbReference type="InterPro" id="IPR002347">
    <property type="entry name" value="SDR_fam"/>
</dbReference>
<dbReference type="RefSeq" id="WP_068352782.1">
    <property type="nucleotide sequence ID" value="NZ_CP016033.1"/>
</dbReference>
<dbReference type="InterPro" id="IPR036291">
    <property type="entry name" value="NAD(P)-bd_dom_sf"/>
</dbReference>
<dbReference type="PANTHER" id="PTHR43639:SF1">
    <property type="entry name" value="SHORT-CHAIN DEHYDROGENASE_REDUCTASE FAMILY PROTEIN"/>
    <property type="match status" value="1"/>
</dbReference>
<comment type="similarity">
    <text evidence="1">Belongs to the short-chain dehydrogenases/reductases (SDR) family.</text>
</comment>
<evidence type="ECO:0000313" key="4">
    <source>
        <dbReference type="Proteomes" id="UP000078263"/>
    </source>
</evidence>
<keyword evidence="2" id="KW-0560">Oxidoreductase</keyword>
<evidence type="ECO:0000256" key="2">
    <source>
        <dbReference type="ARBA" id="ARBA00023002"/>
    </source>
</evidence>
<evidence type="ECO:0000256" key="1">
    <source>
        <dbReference type="ARBA" id="ARBA00006484"/>
    </source>
</evidence>
<organism evidence="3 4">
    <name type="scientific">Erythrobacter neustonensis</name>
    <dbReference type="NCBI Taxonomy" id="1112"/>
    <lineage>
        <taxon>Bacteria</taxon>
        <taxon>Pseudomonadati</taxon>
        <taxon>Pseudomonadota</taxon>
        <taxon>Alphaproteobacteria</taxon>
        <taxon>Sphingomonadales</taxon>
        <taxon>Erythrobacteraceae</taxon>
        <taxon>Erythrobacter/Porphyrobacter group</taxon>
        <taxon>Erythrobacter</taxon>
    </lineage>
</organism>